<dbReference type="InterPro" id="IPR018770">
    <property type="entry name" value="ChloroindolylP_hydrolase"/>
</dbReference>
<dbReference type="AlphaFoldDB" id="A0A327YDN9"/>
<evidence type="ECO:0000313" key="3">
    <source>
        <dbReference type="Proteomes" id="UP000248555"/>
    </source>
</evidence>
<feature type="transmembrane region" description="Helical" evidence="1">
    <location>
        <begin position="33"/>
        <end position="51"/>
    </location>
</feature>
<organism evidence="2 3">
    <name type="scientific">Paranoxybacillus vitaminiphilus</name>
    <dbReference type="NCBI Taxonomy" id="581036"/>
    <lineage>
        <taxon>Bacteria</taxon>
        <taxon>Bacillati</taxon>
        <taxon>Bacillota</taxon>
        <taxon>Bacilli</taxon>
        <taxon>Bacillales</taxon>
        <taxon>Anoxybacillaceae</taxon>
        <taxon>Paranoxybacillus</taxon>
    </lineage>
</organism>
<keyword evidence="1" id="KW-0812">Transmembrane</keyword>
<reference evidence="2 3" key="1">
    <citation type="submission" date="2018-06" db="EMBL/GenBank/DDBJ databases">
        <title>Genomic Encyclopedia of Type Strains, Phase III (KMG-III): the genomes of soil and plant-associated and newly described type strains.</title>
        <authorList>
            <person name="Whitman W."/>
        </authorList>
    </citation>
    <scope>NUCLEOTIDE SEQUENCE [LARGE SCALE GENOMIC DNA]</scope>
    <source>
        <strain evidence="2 3">CGMCC 1.8979</strain>
    </source>
</reference>
<accession>A0A327YDN9</accession>
<gene>
    <name evidence="2" type="ORF">B0I26_11713</name>
</gene>
<dbReference type="Proteomes" id="UP000248555">
    <property type="component" value="Unassembled WGS sequence"/>
</dbReference>
<protein>
    <submittedName>
        <fullName evidence="2">5-bromo-4-chloroindolyl phosphate hydrolysis protein</fullName>
    </submittedName>
</protein>
<evidence type="ECO:0000313" key="2">
    <source>
        <dbReference type="EMBL" id="RAK16599.1"/>
    </source>
</evidence>
<keyword evidence="1" id="KW-1133">Transmembrane helix</keyword>
<name>A0A327YDN9_9BACL</name>
<comment type="caution">
    <text evidence="2">The sequence shown here is derived from an EMBL/GenBank/DDBJ whole genome shotgun (WGS) entry which is preliminary data.</text>
</comment>
<feature type="transmembrane region" description="Helical" evidence="1">
    <location>
        <begin position="7"/>
        <end position="27"/>
    </location>
</feature>
<dbReference type="RefSeq" id="WP_111646167.1">
    <property type="nucleotide sequence ID" value="NZ_QLMH01000017.1"/>
</dbReference>
<dbReference type="Pfam" id="PF10112">
    <property type="entry name" value="Halogen_Hydrol"/>
    <property type="match status" value="1"/>
</dbReference>
<proteinExistence type="predicted"/>
<evidence type="ECO:0000256" key="1">
    <source>
        <dbReference type="SAM" id="Phobius"/>
    </source>
</evidence>
<sequence>MRKALKTLWRLFVSWNIGLIGAIVVFFVFDYQFFLSFLSGTVLMVITSAYMKRKEDKIVASDLFKEEKDYIRSELKEADKKIKRMGRARFKVRSLVIWNHISRIYTASRKILDAVEQDPRRFRAAQSFFITTLDSAVTMIEKYIYLVRQPVRSQEMNEAIRNAEELLRELAASTEQELLRILSDDVFDLDVEVKLLKQALEQPKEENVLQWQRKKEEEYERIR</sequence>
<keyword evidence="1" id="KW-0472">Membrane</keyword>
<keyword evidence="3" id="KW-1185">Reference proteome</keyword>
<dbReference type="OrthoDB" id="2081028at2"/>
<dbReference type="EMBL" id="QLMH01000017">
    <property type="protein sequence ID" value="RAK16599.1"/>
    <property type="molecule type" value="Genomic_DNA"/>
</dbReference>